<evidence type="ECO:0000313" key="2">
    <source>
        <dbReference type="EMBL" id="AWH93698.1"/>
    </source>
</evidence>
<keyword evidence="3" id="KW-1185">Reference proteome</keyword>
<dbReference type="Proteomes" id="UP000244928">
    <property type="component" value="Chromosome"/>
</dbReference>
<feature type="domain" description="Winged helix DNA-binding" evidence="1">
    <location>
        <begin position="5"/>
        <end position="83"/>
    </location>
</feature>
<sequence length="86" mass="9258">MHAPVRFSIVAALAGVDDAEFATIRDAVEVTDSTLSKQVAVLEKAGYVTVRKGYVGKRPRTWLSLSRDGRKAYESHLAALRAIAGA</sequence>
<evidence type="ECO:0000313" key="3">
    <source>
        <dbReference type="Proteomes" id="UP000244928"/>
    </source>
</evidence>
<dbReference type="InterPro" id="IPR036388">
    <property type="entry name" value="WH-like_DNA-bd_sf"/>
</dbReference>
<dbReference type="Pfam" id="PF13601">
    <property type="entry name" value="HTH_34"/>
    <property type="match status" value="1"/>
</dbReference>
<organism evidence="2 3">
    <name type="scientific">Dietzia lutea</name>
    <dbReference type="NCBI Taxonomy" id="546160"/>
    <lineage>
        <taxon>Bacteria</taxon>
        <taxon>Bacillati</taxon>
        <taxon>Actinomycetota</taxon>
        <taxon>Actinomycetes</taxon>
        <taxon>Mycobacteriales</taxon>
        <taxon>Dietziaceae</taxon>
        <taxon>Dietzia</taxon>
    </lineage>
</organism>
<dbReference type="PANTHER" id="PTHR37318">
    <property type="entry name" value="BSL7504 PROTEIN"/>
    <property type="match status" value="1"/>
</dbReference>
<reference evidence="2 3" key="1">
    <citation type="submission" date="2016-04" db="EMBL/GenBank/DDBJ databases">
        <title>Complete genome sequence of Dietzia lutea YIM 80766T, a strain isolated from desert soil in Egypt.</title>
        <authorList>
            <person name="Zhao J."/>
            <person name="Hu B."/>
            <person name="Geng S."/>
            <person name="Nie Y."/>
            <person name="Tang Y."/>
        </authorList>
    </citation>
    <scope>NUCLEOTIDE SEQUENCE [LARGE SCALE GENOMIC DNA]</scope>
    <source>
        <strain evidence="2 3">YIM 80766</strain>
    </source>
</reference>
<dbReference type="KEGG" id="dlu:A6035_02970"/>
<dbReference type="SUPFAM" id="SSF46785">
    <property type="entry name" value="Winged helix' DNA-binding domain"/>
    <property type="match status" value="1"/>
</dbReference>
<name>A0A2S1RBN9_9ACTN</name>
<dbReference type="PANTHER" id="PTHR37318:SF1">
    <property type="entry name" value="BSL7504 PROTEIN"/>
    <property type="match status" value="1"/>
</dbReference>
<gene>
    <name evidence="2" type="ORF">A6035_02970</name>
</gene>
<dbReference type="Gene3D" id="1.10.10.10">
    <property type="entry name" value="Winged helix-like DNA-binding domain superfamily/Winged helix DNA-binding domain"/>
    <property type="match status" value="1"/>
</dbReference>
<dbReference type="InterPro" id="IPR027395">
    <property type="entry name" value="WH_DNA-bd_dom"/>
</dbReference>
<protein>
    <submittedName>
        <fullName evidence="2">ArsR family transcriptional regulator</fullName>
    </submittedName>
</protein>
<accession>A0A2S1RBN9</accession>
<dbReference type="AlphaFoldDB" id="A0A2S1RBN9"/>
<dbReference type="EMBL" id="CP015449">
    <property type="protein sequence ID" value="AWH93698.1"/>
    <property type="molecule type" value="Genomic_DNA"/>
</dbReference>
<dbReference type="InterPro" id="IPR036390">
    <property type="entry name" value="WH_DNA-bd_sf"/>
</dbReference>
<evidence type="ECO:0000259" key="1">
    <source>
        <dbReference type="Pfam" id="PF13601"/>
    </source>
</evidence>
<proteinExistence type="predicted"/>